<organism evidence="1 2">
    <name type="scientific">Ajellomyces capsulatus (strain H143)</name>
    <name type="common">Darling's disease fungus</name>
    <name type="synonym">Histoplasma capsulatum</name>
    <dbReference type="NCBI Taxonomy" id="544712"/>
    <lineage>
        <taxon>Eukaryota</taxon>
        <taxon>Fungi</taxon>
        <taxon>Dikarya</taxon>
        <taxon>Ascomycota</taxon>
        <taxon>Pezizomycotina</taxon>
        <taxon>Eurotiomycetes</taxon>
        <taxon>Eurotiomycetidae</taxon>
        <taxon>Onygenales</taxon>
        <taxon>Ajellomycetaceae</taxon>
        <taxon>Histoplasma</taxon>
    </lineage>
</organism>
<dbReference type="VEuPathDB" id="FungiDB:HCDG_04180"/>
<dbReference type="AlphaFoldDB" id="C6HD99"/>
<dbReference type="STRING" id="544712.C6HD99"/>
<evidence type="ECO:0000313" key="1">
    <source>
        <dbReference type="EMBL" id="EER41533.1"/>
    </source>
</evidence>
<sequence>MTITYAEQAYREALKTFEENLSSQQLRDVQRPTSLTELCSIATSINAKHSSKDDRKTIRFTERVSKVLGVLQPFDGILSSVAGADPFGAGNLIWSSIRFTFQLVEDAQRD</sequence>
<accession>C6HD99</accession>
<evidence type="ECO:0000313" key="2">
    <source>
        <dbReference type="Proteomes" id="UP000002624"/>
    </source>
</evidence>
<reference evidence="2" key="1">
    <citation type="submission" date="2009-05" db="EMBL/GenBank/DDBJ databases">
        <title>The genome sequence of Ajellomyces capsulatus strain H143.</title>
        <authorList>
            <person name="Champion M."/>
            <person name="Cuomo C.A."/>
            <person name="Ma L.-J."/>
            <person name="Henn M.R."/>
            <person name="Sil A."/>
            <person name="Goldman B."/>
            <person name="Young S.K."/>
            <person name="Kodira C.D."/>
            <person name="Zeng Q."/>
            <person name="Koehrsen M."/>
            <person name="Alvarado L."/>
            <person name="Berlin A.M."/>
            <person name="Borenstein D."/>
            <person name="Chen Z."/>
            <person name="Engels R."/>
            <person name="Freedman E."/>
            <person name="Gellesch M."/>
            <person name="Goldberg J."/>
            <person name="Griggs A."/>
            <person name="Gujja S."/>
            <person name="Heiman D.I."/>
            <person name="Hepburn T.A."/>
            <person name="Howarth C."/>
            <person name="Jen D."/>
            <person name="Larson L."/>
            <person name="Lewis B."/>
            <person name="Mehta T."/>
            <person name="Park D."/>
            <person name="Pearson M."/>
            <person name="Roberts A."/>
            <person name="Saif S."/>
            <person name="Shea T.D."/>
            <person name="Shenoy N."/>
            <person name="Sisk P."/>
            <person name="Stolte C."/>
            <person name="Sykes S."/>
            <person name="Walk T."/>
            <person name="White J."/>
            <person name="Yandava C."/>
            <person name="Klein B."/>
            <person name="McEwen J.G."/>
            <person name="Puccia R."/>
            <person name="Goldman G.H."/>
            <person name="Felipe M.S."/>
            <person name="Nino-Vega G."/>
            <person name="San-Blas G."/>
            <person name="Taylor J.W."/>
            <person name="Mendoza L."/>
            <person name="Galagan J.E."/>
            <person name="Nusbaum C."/>
            <person name="Birren B.W."/>
        </authorList>
    </citation>
    <scope>NUCLEOTIDE SEQUENCE [LARGE SCALE GENOMIC DNA]</scope>
    <source>
        <strain evidence="2">H143</strain>
    </source>
</reference>
<dbReference type="HOGENOM" id="CLU_2170353_0_0_1"/>
<dbReference type="EMBL" id="GG692423">
    <property type="protein sequence ID" value="EER41533.1"/>
    <property type="molecule type" value="Genomic_DNA"/>
</dbReference>
<proteinExistence type="predicted"/>
<name>C6HD99_AJECH</name>
<protein>
    <recommendedName>
        <fullName evidence="3">Fungal STAND N-terminal Goodbye domain-containing protein</fullName>
    </recommendedName>
</protein>
<dbReference type="Proteomes" id="UP000002624">
    <property type="component" value="Unassembled WGS sequence"/>
</dbReference>
<evidence type="ECO:0008006" key="3">
    <source>
        <dbReference type="Google" id="ProtNLM"/>
    </source>
</evidence>
<gene>
    <name evidence="1" type="ORF">HCDG_04180</name>
</gene>